<dbReference type="AlphaFoldDB" id="A0A9P3GFQ1"/>
<evidence type="ECO:0000313" key="3">
    <source>
        <dbReference type="Proteomes" id="UP000703269"/>
    </source>
</evidence>
<evidence type="ECO:0000259" key="1">
    <source>
        <dbReference type="Pfam" id="PF14737"/>
    </source>
</evidence>
<proteinExistence type="predicted"/>
<accession>A0A9P3GFQ1</accession>
<protein>
    <submittedName>
        <fullName evidence="2">DUF4470 domain-containing protein</fullName>
    </submittedName>
</protein>
<dbReference type="EMBL" id="BPQB01000037">
    <property type="protein sequence ID" value="GJE94086.1"/>
    <property type="molecule type" value="Genomic_DNA"/>
</dbReference>
<dbReference type="Pfam" id="PF14737">
    <property type="entry name" value="DUF4470"/>
    <property type="match status" value="1"/>
</dbReference>
<reference evidence="2 3" key="1">
    <citation type="submission" date="2021-08" db="EMBL/GenBank/DDBJ databases">
        <title>Draft Genome Sequence of Phanerochaete sordida strain YK-624.</title>
        <authorList>
            <person name="Mori T."/>
            <person name="Dohra H."/>
            <person name="Suzuki T."/>
            <person name="Kawagishi H."/>
            <person name="Hirai H."/>
        </authorList>
    </citation>
    <scope>NUCLEOTIDE SEQUENCE [LARGE SCALE GENOMIC DNA]</scope>
    <source>
        <strain evidence="2 3">YK-624</strain>
    </source>
</reference>
<keyword evidence="3" id="KW-1185">Reference proteome</keyword>
<gene>
    <name evidence="2" type="ORF">PsYK624_102540</name>
</gene>
<feature type="domain" description="DUF4470" evidence="1">
    <location>
        <begin position="1"/>
        <end position="92"/>
    </location>
</feature>
<organism evidence="2 3">
    <name type="scientific">Phanerochaete sordida</name>
    <dbReference type="NCBI Taxonomy" id="48140"/>
    <lineage>
        <taxon>Eukaryota</taxon>
        <taxon>Fungi</taxon>
        <taxon>Dikarya</taxon>
        <taxon>Basidiomycota</taxon>
        <taxon>Agaricomycotina</taxon>
        <taxon>Agaricomycetes</taxon>
        <taxon>Polyporales</taxon>
        <taxon>Phanerochaetaceae</taxon>
        <taxon>Phanerochaete</taxon>
    </lineage>
</organism>
<dbReference type="InterPro" id="IPR027974">
    <property type="entry name" value="DUF4470"/>
</dbReference>
<sequence length="482" mass="53522">MPAIDILKLASDDAKSRADIRVAFLASGDLRNVLKTINGLPEGYAGQVTVLMNDLSDYVTLRNILMLRIMAKIKNKRMAADIVLHLWYTAFIPAMYHTEIAFVAKEVAIETGSIRTQLGSQAVLDVCVGQDIRILCAALLVSSMKYSMADAANDLSSVRFDPGRVDLRHRQWAKCEGSHRLALLEYHRFGLVLPFGAHNAHFNMPNRFLFSPEGEWLQSDGVNPLHSWDIEEVVASGRAHGASREDLYGCLYYHVVSQLETFAERLERMDINIKITDKHALDLATSLRRGDFVSIGLPASTRFDRIDVSNIVDQDYIGVPPILEAWGEFLKRDDGAAIIGHLMNWPLREPTAEPGQKDVDDIVDRLIATGKVALLDRTKQHTASDVDAYMGGLMANTSAFSAVHDHSMAFDTHLSKQGLAVALNKAGLKRRPAHKIVPHRLCAPLNGAPSDLPEFKDSESWYLQSSVGAPMWTERYIEIVPA</sequence>
<evidence type="ECO:0000313" key="2">
    <source>
        <dbReference type="EMBL" id="GJE94086.1"/>
    </source>
</evidence>
<dbReference type="Proteomes" id="UP000703269">
    <property type="component" value="Unassembled WGS sequence"/>
</dbReference>
<comment type="caution">
    <text evidence="2">The sequence shown here is derived from an EMBL/GenBank/DDBJ whole genome shotgun (WGS) entry which is preliminary data.</text>
</comment>
<name>A0A9P3GFQ1_9APHY</name>
<dbReference type="OrthoDB" id="2791063at2759"/>